<dbReference type="GO" id="GO:0001817">
    <property type="term" value="P:regulation of cytokine production"/>
    <property type="evidence" value="ECO:0007669"/>
    <property type="project" value="TreeGrafter"/>
</dbReference>
<dbReference type="EMBL" id="JADWDJ010000010">
    <property type="protein sequence ID" value="KAG5275198.1"/>
    <property type="molecule type" value="Genomic_DNA"/>
</dbReference>
<dbReference type="GO" id="GO:0050852">
    <property type="term" value="P:T cell receptor signaling pathway"/>
    <property type="evidence" value="ECO:0007669"/>
    <property type="project" value="TreeGrafter"/>
</dbReference>
<dbReference type="Proteomes" id="UP000823561">
    <property type="component" value="Chromosome 10"/>
</dbReference>
<evidence type="ECO:0000256" key="3">
    <source>
        <dbReference type="ARBA" id="ARBA00023319"/>
    </source>
</evidence>
<dbReference type="GO" id="GO:0005102">
    <property type="term" value="F:signaling receptor binding"/>
    <property type="evidence" value="ECO:0007669"/>
    <property type="project" value="TreeGrafter"/>
</dbReference>
<protein>
    <recommendedName>
        <fullName evidence="6">Ig-like domain-containing protein</fullName>
    </recommendedName>
</protein>
<comment type="subcellular location">
    <subcellularLocation>
        <location evidence="1">Membrane</location>
    </subcellularLocation>
</comment>
<gene>
    <name evidence="7" type="ORF">AALO_G00144680</name>
</gene>
<dbReference type="Gene3D" id="2.60.120.920">
    <property type="match status" value="1"/>
</dbReference>
<dbReference type="SUPFAM" id="SSF48726">
    <property type="entry name" value="Immunoglobulin"/>
    <property type="match status" value="1"/>
</dbReference>
<feature type="transmembrane region" description="Helical" evidence="5">
    <location>
        <begin position="137"/>
        <end position="154"/>
    </location>
</feature>
<dbReference type="InterPro" id="IPR013320">
    <property type="entry name" value="ConA-like_dom_sf"/>
</dbReference>
<evidence type="ECO:0000256" key="5">
    <source>
        <dbReference type="SAM" id="Phobius"/>
    </source>
</evidence>
<dbReference type="AlphaFoldDB" id="A0AAV6GIZ1"/>
<evidence type="ECO:0000259" key="6">
    <source>
        <dbReference type="PROSITE" id="PS50835"/>
    </source>
</evidence>
<dbReference type="PANTHER" id="PTHR24100:SF149">
    <property type="entry name" value="BG-LIKE ANTIGEN 1-RELATED"/>
    <property type="match status" value="1"/>
</dbReference>
<feature type="domain" description="Ig-like" evidence="6">
    <location>
        <begin position="30"/>
        <end position="117"/>
    </location>
</feature>
<proteinExistence type="predicted"/>
<keyword evidence="3" id="KW-0393">Immunoglobulin domain</keyword>
<dbReference type="GO" id="GO:0009897">
    <property type="term" value="C:external side of plasma membrane"/>
    <property type="evidence" value="ECO:0007669"/>
    <property type="project" value="TreeGrafter"/>
</dbReference>
<dbReference type="SUPFAM" id="SSF49899">
    <property type="entry name" value="Concanavalin A-like lectins/glucanases"/>
    <property type="match status" value="1"/>
</dbReference>
<reference evidence="7" key="1">
    <citation type="submission" date="2020-10" db="EMBL/GenBank/DDBJ databases">
        <title>Chromosome-scale genome assembly of the Allis shad, Alosa alosa.</title>
        <authorList>
            <person name="Margot Z."/>
            <person name="Christophe K."/>
            <person name="Cabau C."/>
            <person name="Louis A."/>
            <person name="Berthelot C."/>
            <person name="Parey E."/>
            <person name="Roest Crollius H."/>
            <person name="Montfort J."/>
            <person name="Robinson-Rechavi M."/>
            <person name="Bucao C."/>
            <person name="Bouchez O."/>
            <person name="Gislard M."/>
            <person name="Lluch J."/>
            <person name="Milhes M."/>
            <person name="Lampietro C."/>
            <person name="Lopez Roques C."/>
            <person name="Donnadieu C."/>
            <person name="Braasch I."/>
            <person name="Desvignes T."/>
            <person name="Postlethwait J."/>
            <person name="Bobe J."/>
            <person name="Guiguen Y."/>
        </authorList>
    </citation>
    <scope>NUCLEOTIDE SEQUENCE</scope>
    <source>
        <strain evidence="7">M-15738</strain>
        <tissue evidence="7">Blood</tissue>
    </source>
</reference>
<keyword evidence="2 5" id="KW-0472">Membrane</keyword>
<dbReference type="InterPro" id="IPR013783">
    <property type="entry name" value="Ig-like_fold"/>
</dbReference>
<evidence type="ECO:0000313" key="8">
    <source>
        <dbReference type="Proteomes" id="UP000823561"/>
    </source>
</evidence>
<dbReference type="PROSITE" id="PS50835">
    <property type="entry name" value="IG_LIKE"/>
    <property type="match status" value="1"/>
</dbReference>
<dbReference type="InterPro" id="IPR007110">
    <property type="entry name" value="Ig-like_dom"/>
</dbReference>
<organism evidence="7 8">
    <name type="scientific">Alosa alosa</name>
    <name type="common">allis shad</name>
    <dbReference type="NCBI Taxonomy" id="278164"/>
    <lineage>
        <taxon>Eukaryota</taxon>
        <taxon>Metazoa</taxon>
        <taxon>Chordata</taxon>
        <taxon>Craniata</taxon>
        <taxon>Vertebrata</taxon>
        <taxon>Euteleostomi</taxon>
        <taxon>Actinopterygii</taxon>
        <taxon>Neopterygii</taxon>
        <taxon>Teleostei</taxon>
        <taxon>Clupei</taxon>
        <taxon>Clupeiformes</taxon>
        <taxon>Clupeoidei</taxon>
        <taxon>Clupeidae</taxon>
        <taxon>Alosa</taxon>
    </lineage>
</organism>
<feature type="region of interest" description="Disordered" evidence="4">
    <location>
        <begin position="168"/>
        <end position="238"/>
    </location>
</feature>
<name>A0AAV6GIZ1_9TELE</name>
<evidence type="ECO:0000256" key="2">
    <source>
        <dbReference type="ARBA" id="ARBA00023136"/>
    </source>
</evidence>
<dbReference type="InterPro" id="IPR036179">
    <property type="entry name" value="Ig-like_dom_sf"/>
</dbReference>
<dbReference type="InterPro" id="IPR043136">
    <property type="entry name" value="B30.2/SPRY_sf"/>
</dbReference>
<keyword evidence="5" id="KW-1133">Transmembrane helix</keyword>
<dbReference type="InterPro" id="IPR050504">
    <property type="entry name" value="IgSF_BTN/MOG"/>
</dbReference>
<keyword evidence="5" id="KW-0812">Transmembrane</keyword>
<keyword evidence="8" id="KW-1185">Reference proteome</keyword>
<sequence length="366" mass="41059">MGDYVCYAKSTKWYNEFSIRLKVRVQGNTPVVSSTEGGAGQVIVTCESDGWSPEPTVTWRDRKGTEIHQNYSNIHFLKDEGGLVAVSSWLLYSPSEAEWLSCSVGLSDQERKESRVALRTTTTHTPTHTNGAREHRLTGVLFFILCGVVIWYAWQHRKDVRLFSRQRKPTATAVTDETNAEYNGHRPESGTNKTSAAANEWTPLNAESNDVQSKDGLSPDLADSETNTQPDRTAVADATKQRGATVITTCAGVIVIRIPDVNQSKKHYVNLTLDMKTVPSFLKVQDNKTGILCPDPLKVSATEMRFAHALCEQSFSSGKHYWEVQVHYTDFFGHLKARQSCMRKELDSLSTLNLQLQFRCLNYFSP</sequence>
<feature type="compositionally biased region" description="Polar residues" evidence="4">
    <location>
        <begin position="172"/>
        <end position="181"/>
    </location>
</feature>
<accession>A0AAV6GIZ1</accession>
<evidence type="ECO:0000313" key="7">
    <source>
        <dbReference type="EMBL" id="KAG5275198.1"/>
    </source>
</evidence>
<evidence type="ECO:0000256" key="1">
    <source>
        <dbReference type="ARBA" id="ARBA00004370"/>
    </source>
</evidence>
<comment type="caution">
    <text evidence="7">The sequence shown here is derived from an EMBL/GenBank/DDBJ whole genome shotgun (WGS) entry which is preliminary data.</text>
</comment>
<dbReference type="Pfam" id="PF22705">
    <property type="entry name" value="C2-set_3"/>
    <property type="match status" value="1"/>
</dbReference>
<dbReference type="InterPro" id="IPR053896">
    <property type="entry name" value="BTN3A2-like_Ig-C"/>
</dbReference>
<dbReference type="Gene3D" id="2.60.40.10">
    <property type="entry name" value="Immunoglobulins"/>
    <property type="match status" value="1"/>
</dbReference>
<evidence type="ECO:0000256" key="4">
    <source>
        <dbReference type="SAM" id="MobiDB-lite"/>
    </source>
</evidence>
<dbReference type="PANTHER" id="PTHR24100">
    <property type="entry name" value="BUTYROPHILIN"/>
    <property type="match status" value="1"/>
</dbReference>